<dbReference type="InterPro" id="IPR036864">
    <property type="entry name" value="Zn2-C6_fun-type_DNA-bd_sf"/>
</dbReference>
<feature type="compositionally biased region" description="Polar residues" evidence="2">
    <location>
        <begin position="108"/>
        <end position="123"/>
    </location>
</feature>
<accession>A0A3D8QL83</accession>
<name>A0A3D8QL83_9HELO</name>
<protein>
    <recommendedName>
        <fullName evidence="3">Zn(2)-C6 fungal-type domain-containing protein</fullName>
    </recommendedName>
</protein>
<evidence type="ECO:0000259" key="3">
    <source>
        <dbReference type="PROSITE" id="PS50048"/>
    </source>
</evidence>
<dbReference type="SUPFAM" id="SSF57701">
    <property type="entry name" value="Zn2/Cys6 DNA-binding domain"/>
    <property type="match status" value="1"/>
</dbReference>
<keyword evidence="1" id="KW-0539">Nucleus</keyword>
<dbReference type="Proteomes" id="UP000256645">
    <property type="component" value="Unassembled WGS sequence"/>
</dbReference>
<proteinExistence type="predicted"/>
<evidence type="ECO:0000313" key="5">
    <source>
        <dbReference type="Proteomes" id="UP000256645"/>
    </source>
</evidence>
<dbReference type="GO" id="GO:0000981">
    <property type="term" value="F:DNA-binding transcription factor activity, RNA polymerase II-specific"/>
    <property type="evidence" value="ECO:0007669"/>
    <property type="project" value="InterPro"/>
</dbReference>
<feature type="compositionally biased region" description="Polar residues" evidence="2">
    <location>
        <begin position="164"/>
        <end position="174"/>
    </location>
</feature>
<dbReference type="GO" id="GO:0045944">
    <property type="term" value="P:positive regulation of transcription by RNA polymerase II"/>
    <property type="evidence" value="ECO:0007669"/>
    <property type="project" value="TreeGrafter"/>
</dbReference>
<evidence type="ECO:0000313" key="4">
    <source>
        <dbReference type="EMBL" id="RDW62471.1"/>
    </source>
</evidence>
<dbReference type="OrthoDB" id="2262349at2759"/>
<dbReference type="GO" id="GO:0009074">
    <property type="term" value="P:aromatic amino acid family catabolic process"/>
    <property type="evidence" value="ECO:0007669"/>
    <property type="project" value="TreeGrafter"/>
</dbReference>
<dbReference type="EMBL" id="PDLM01000014">
    <property type="protein sequence ID" value="RDW62471.1"/>
    <property type="molecule type" value="Genomic_DNA"/>
</dbReference>
<dbReference type="Gene3D" id="4.10.240.10">
    <property type="entry name" value="Zn(2)-C6 fungal-type DNA-binding domain"/>
    <property type="match status" value="1"/>
</dbReference>
<dbReference type="PROSITE" id="PS50048">
    <property type="entry name" value="ZN2_CY6_FUNGAL_2"/>
    <property type="match status" value="1"/>
</dbReference>
<dbReference type="GO" id="GO:0008270">
    <property type="term" value="F:zinc ion binding"/>
    <property type="evidence" value="ECO:0007669"/>
    <property type="project" value="InterPro"/>
</dbReference>
<evidence type="ECO:0000256" key="2">
    <source>
        <dbReference type="SAM" id="MobiDB-lite"/>
    </source>
</evidence>
<reference evidence="4 5" key="1">
    <citation type="journal article" date="2018" name="IMA Fungus">
        <title>IMA Genome-F 9: Draft genome sequence of Annulohypoxylon stygium, Aspergillus mulundensis, Berkeleyomyces basicola (syn. Thielaviopsis basicola), Ceratocystis smalleyi, two Cercospora beticola strains, Coleophoma cylindrospora, Fusarium fracticaudum, Phialophora cf. hyalina, and Morchella septimelata.</title>
        <authorList>
            <person name="Wingfield B.D."/>
            <person name="Bills G.F."/>
            <person name="Dong Y."/>
            <person name="Huang W."/>
            <person name="Nel W.J."/>
            <person name="Swalarsk-Parry B.S."/>
            <person name="Vaghefi N."/>
            <person name="Wilken P.M."/>
            <person name="An Z."/>
            <person name="de Beer Z.W."/>
            <person name="De Vos L."/>
            <person name="Chen L."/>
            <person name="Duong T.A."/>
            <person name="Gao Y."/>
            <person name="Hammerbacher A."/>
            <person name="Kikkert J.R."/>
            <person name="Li Y."/>
            <person name="Li H."/>
            <person name="Li K."/>
            <person name="Li Q."/>
            <person name="Liu X."/>
            <person name="Ma X."/>
            <person name="Naidoo K."/>
            <person name="Pethybridge S.J."/>
            <person name="Sun J."/>
            <person name="Steenkamp E.T."/>
            <person name="van der Nest M.A."/>
            <person name="van Wyk S."/>
            <person name="Wingfield M.J."/>
            <person name="Xiong C."/>
            <person name="Yue Q."/>
            <person name="Zhang X."/>
        </authorList>
    </citation>
    <scope>NUCLEOTIDE SEQUENCE [LARGE SCALE GENOMIC DNA]</scope>
    <source>
        <strain evidence="4 5">BP6252</strain>
    </source>
</reference>
<feature type="domain" description="Zn(2)-C6 fungal-type" evidence="3">
    <location>
        <begin position="36"/>
        <end position="74"/>
    </location>
</feature>
<keyword evidence="5" id="KW-1185">Reference proteome</keyword>
<sequence length="881" mass="98226">MPNGDVEARVRVEDEHQSRKRVTAQGVREFKRTYKACVLCRKSKAKCDVPLNPDGSVSSGPCVKCRRERRECQFPATRATKRSREEFQQDETMNSEQGGETPGHVQEGWSSNQRQTENFMNRSGQNVNNGHGGNTHGFSHQGYQQQQASFDDGDHVAIPKVQFPSESNNVQTGVIDNDDTNSTDTASFPRPRSQSMTQRSVLNNSVMRTMITSSNDALGLLFQAAEQPNQAIGTGQSESSTSGIHKNTISMQHHTPHSAVSIGAVASPIIPETLSDASLEVLRLWNRCRFVKQGWFSAREAVTYVDLFFKNCNSLSPILTDDYADHSRHVTLVTEEPLLTCVILMISSRVHTLPGMGGSSRAHFIHCRLWGHAEHLISRVIFGQEKVSTARTRTLGTIESFLLITEWHPRSLHFPPHSDGWDFDLLAPDGEGPEVSEDGSAIYRWREDVFEPAKRSDRMSWMILGAATTLAHELGIFSTENSQEELQKHGSLRKLRVRMLLYVYVNQLAARIGCTTLIPENVSSSLLDRSSLPHMTLADQQWYSFMTSWIEITKLMETVNDMFFSSPAFTKNLLLSGRYKGLLKHFQPLLEQWNMKATKLEGQPKAFRDIMFLEYHYIRMYINSLSIQAVVERSLAQHLTANSMSSDGSTNFPPSRDDLVTTSITPTDYNLTAEVIDASVQILKKTVSLAQSGTLKFAPVRVYLRVVSASIFLLKAISLGARHNDLQISLGVLDECIQALQMNTVDEMHLCSRYGTLLERHVARFRRNFVGSFQSGGASATHLPQPIVSSTQVNQMPGIFDQDHMGSLRSREHDPQQAPQGLLGGMGDMPELQGLDGVGTIEDWLAQPFDPGIAPFGLGDSQQLSGLELGSLDFLWNLPSV</sequence>
<gene>
    <name evidence="4" type="ORF">BP6252_11904</name>
</gene>
<feature type="region of interest" description="Disordered" evidence="2">
    <location>
        <begin position="76"/>
        <end position="149"/>
    </location>
</feature>
<dbReference type="STRING" id="1849047.A0A3D8QL83"/>
<evidence type="ECO:0000256" key="1">
    <source>
        <dbReference type="ARBA" id="ARBA00023242"/>
    </source>
</evidence>
<feature type="region of interest" description="Disordered" evidence="2">
    <location>
        <begin position="162"/>
        <end position="200"/>
    </location>
</feature>
<dbReference type="SMART" id="SM00066">
    <property type="entry name" value="GAL4"/>
    <property type="match status" value="1"/>
</dbReference>
<dbReference type="AlphaFoldDB" id="A0A3D8QL83"/>
<dbReference type="GO" id="GO:0005634">
    <property type="term" value="C:nucleus"/>
    <property type="evidence" value="ECO:0007669"/>
    <property type="project" value="TreeGrafter"/>
</dbReference>
<dbReference type="InterPro" id="IPR052780">
    <property type="entry name" value="AAA_Catabolism_Regulators"/>
</dbReference>
<comment type="caution">
    <text evidence="4">The sequence shown here is derived from an EMBL/GenBank/DDBJ whole genome shotgun (WGS) entry which is preliminary data.</text>
</comment>
<dbReference type="CDD" id="cd12148">
    <property type="entry name" value="fungal_TF_MHR"/>
    <property type="match status" value="1"/>
</dbReference>
<dbReference type="PANTHER" id="PTHR31644:SF3">
    <property type="entry name" value="ZN(II)2CYS6 TRANSCRIPTION FACTOR (EUROFUNG)"/>
    <property type="match status" value="1"/>
</dbReference>
<dbReference type="InterPro" id="IPR001138">
    <property type="entry name" value="Zn2Cys6_DnaBD"/>
</dbReference>
<dbReference type="CDD" id="cd00067">
    <property type="entry name" value="GAL4"/>
    <property type="match status" value="1"/>
</dbReference>
<dbReference type="PANTHER" id="PTHR31644">
    <property type="entry name" value="TRANSCRIPTIONAL ACTIVATOR ARO80-RELATED"/>
    <property type="match status" value="1"/>
</dbReference>
<organism evidence="4 5">
    <name type="scientific">Coleophoma cylindrospora</name>
    <dbReference type="NCBI Taxonomy" id="1849047"/>
    <lineage>
        <taxon>Eukaryota</taxon>
        <taxon>Fungi</taxon>
        <taxon>Dikarya</taxon>
        <taxon>Ascomycota</taxon>
        <taxon>Pezizomycotina</taxon>
        <taxon>Leotiomycetes</taxon>
        <taxon>Helotiales</taxon>
        <taxon>Dermateaceae</taxon>
        <taxon>Coleophoma</taxon>
    </lineage>
</organism>